<keyword evidence="1" id="KW-0812">Transmembrane</keyword>
<evidence type="ECO:0000313" key="3">
    <source>
        <dbReference type="Proteomes" id="UP000782843"/>
    </source>
</evidence>
<name>A0A955RIB6_9BACT</name>
<evidence type="ECO:0000256" key="1">
    <source>
        <dbReference type="SAM" id="Phobius"/>
    </source>
</evidence>
<gene>
    <name evidence="2" type="ORF">KC660_04630</name>
</gene>
<dbReference type="EMBL" id="JAGQLG010000199">
    <property type="protein sequence ID" value="MCA9382661.1"/>
    <property type="molecule type" value="Genomic_DNA"/>
</dbReference>
<evidence type="ECO:0000313" key="2">
    <source>
        <dbReference type="EMBL" id="MCA9382661.1"/>
    </source>
</evidence>
<sequence length="135" mass="14750">MQNQSPEGVSNPQSDFLLIDRLRSIAGEVSDQLSPVIETSRQNLHDFKDHLLSLAGTVWNGTNRIATQAYEHASSALNWINSFAPEPTPITTEMMPRIAFAEKVSKVLLNAAIITTLFAIAAGVGKGVNTRLTRF</sequence>
<protein>
    <submittedName>
        <fullName evidence="2">Uncharacterized protein</fullName>
    </submittedName>
</protein>
<keyword evidence="1" id="KW-1133">Transmembrane helix</keyword>
<comment type="caution">
    <text evidence="2">The sequence shown here is derived from an EMBL/GenBank/DDBJ whole genome shotgun (WGS) entry which is preliminary data.</text>
</comment>
<reference evidence="2" key="1">
    <citation type="submission" date="2020-04" db="EMBL/GenBank/DDBJ databases">
        <authorList>
            <person name="Zhang T."/>
        </authorList>
    </citation>
    <scope>NUCLEOTIDE SEQUENCE</scope>
    <source>
        <strain evidence="2">HKST-UBA10</strain>
    </source>
</reference>
<reference evidence="2" key="2">
    <citation type="journal article" date="2021" name="Microbiome">
        <title>Successional dynamics and alternative stable states in a saline activated sludge microbial community over 9 years.</title>
        <authorList>
            <person name="Wang Y."/>
            <person name="Ye J."/>
            <person name="Ju F."/>
            <person name="Liu L."/>
            <person name="Boyd J.A."/>
            <person name="Deng Y."/>
            <person name="Parks D.H."/>
            <person name="Jiang X."/>
            <person name="Yin X."/>
            <person name="Woodcroft B.J."/>
            <person name="Tyson G.W."/>
            <person name="Hugenholtz P."/>
            <person name="Polz M.F."/>
            <person name="Zhang T."/>
        </authorList>
    </citation>
    <scope>NUCLEOTIDE SEQUENCE</scope>
    <source>
        <strain evidence="2">HKST-UBA10</strain>
    </source>
</reference>
<proteinExistence type="predicted"/>
<accession>A0A955RIB6</accession>
<dbReference type="AlphaFoldDB" id="A0A955RIB6"/>
<dbReference type="Proteomes" id="UP000782843">
    <property type="component" value="Unassembled WGS sequence"/>
</dbReference>
<feature type="transmembrane region" description="Helical" evidence="1">
    <location>
        <begin position="107"/>
        <end position="125"/>
    </location>
</feature>
<organism evidence="2 3">
    <name type="scientific">Candidatus Dojkabacteria bacterium</name>
    <dbReference type="NCBI Taxonomy" id="2099670"/>
    <lineage>
        <taxon>Bacteria</taxon>
        <taxon>Candidatus Dojkabacteria</taxon>
    </lineage>
</organism>
<keyword evidence="1" id="KW-0472">Membrane</keyword>